<name>A0A1R1C7G8_PAEAM</name>
<dbReference type="OrthoDB" id="2652069at2"/>
<organism evidence="11 12">
    <name type="scientific">Paenibacillus amylolyticus</name>
    <dbReference type="NCBI Taxonomy" id="1451"/>
    <lineage>
        <taxon>Bacteria</taxon>
        <taxon>Bacillati</taxon>
        <taxon>Bacillota</taxon>
        <taxon>Bacilli</taxon>
        <taxon>Bacillales</taxon>
        <taxon>Paenibacillaceae</taxon>
        <taxon>Paenibacillus</taxon>
    </lineage>
</organism>
<sequence>MNLNDHIRLWNHVFVKILDVRQNALHPGEKLKNYQLPASTYLYIIDGSARIRMDQHRYIVDGFHIVHGGKQAYLNMETDSGVAYYMILYKAILALPCGMEIQHLMDHERPFQDQYALVPTRPLDMYQCMEELKREWEQSTKLAKLHAKTLFHQWVYFLLEDLHRQSIQPYKPDTVMQAIDYMNAHLHEPIALDVMAEALECSVGHLSRLFKQKLNISPIQYLGQIRMERAAHLLVHTGATLQQIAEQVGYPDAHSLSRSFKKIKGLSPIRYKKGLSQWLSKPQKALELNHEQDLPSVMQENALHPLHPSLYNDIDYQYQKNVGGELLMQGKFKITALSMMLCLTLLLAACSSPAPSASSTQTETTATTTQSSNQAAESGKSTAQPETRTISTLRGDVVIPANPERVASDQYMGYLLKLGIIPVGVRTFMLNESWIEKSDIPADVIAGIEDLGGEFPMNLEKLVSLEPDLIIGSIDKNIEDYEKIATTVFLPYWEGETTSGPLEKLRRIAGVFGKEKEAEAWITTYEEKVDEAKKRIDGIIKDGETVSIVQIGNKAMYVMGADGGNYGSSTIYEMLKLPPTQQALEMKEGFESISLEVLPEYMGDHIFVYGSGDADAEEVLNSEVWKHLPAVQKGQVYAYGSFGDKGDEFVMEDPYSLELQLDTITNILLKAKK</sequence>
<feature type="compositionally biased region" description="Low complexity" evidence="8">
    <location>
        <begin position="356"/>
        <end position="378"/>
    </location>
</feature>
<evidence type="ECO:0000256" key="8">
    <source>
        <dbReference type="SAM" id="MobiDB-lite"/>
    </source>
</evidence>
<dbReference type="AlphaFoldDB" id="A0A1R1C7G8"/>
<evidence type="ECO:0000259" key="9">
    <source>
        <dbReference type="PROSITE" id="PS01124"/>
    </source>
</evidence>
<evidence type="ECO:0000259" key="10">
    <source>
        <dbReference type="PROSITE" id="PS50983"/>
    </source>
</evidence>
<dbReference type="GO" id="GO:1901678">
    <property type="term" value="P:iron coordination entity transport"/>
    <property type="evidence" value="ECO:0007669"/>
    <property type="project" value="UniProtKB-ARBA"/>
</dbReference>
<keyword evidence="5" id="KW-0805">Transcription regulation</keyword>
<dbReference type="InterPro" id="IPR002491">
    <property type="entry name" value="ABC_transptr_periplasmic_BD"/>
</dbReference>
<dbReference type="PROSITE" id="PS00041">
    <property type="entry name" value="HTH_ARAC_FAMILY_1"/>
    <property type="match status" value="1"/>
</dbReference>
<proteinExistence type="inferred from homology"/>
<reference evidence="11 12" key="1">
    <citation type="submission" date="2016-11" db="EMBL/GenBank/DDBJ databases">
        <title>Paenibacillus species isolates.</title>
        <authorList>
            <person name="Beno S.M."/>
        </authorList>
    </citation>
    <scope>NUCLEOTIDE SEQUENCE [LARGE SCALE GENOMIC DNA]</scope>
    <source>
        <strain evidence="11 12">FSL H8-0246</strain>
    </source>
</reference>
<dbReference type="InterPro" id="IPR018060">
    <property type="entry name" value="HTH_AraC"/>
</dbReference>
<dbReference type="Gene3D" id="1.10.10.60">
    <property type="entry name" value="Homeodomain-like"/>
    <property type="match status" value="2"/>
</dbReference>
<evidence type="ECO:0000256" key="5">
    <source>
        <dbReference type="ARBA" id="ARBA00023015"/>
    </source>
</evidence>
<dbReference type="SMART" id="SM00342">
    <property type="entry name" value="HTH_ARAC"/>
    <property type="match status" value="1"/>
</dbReference>
<keyword evidence="3" id="KW-0813">Transport</keyword>
<dbReference type="Pfam" id="PF12833">
    <property type="entry name" value="HTH_18"/>
    <property type="match status" value="1"/>
</dbReference>
<dbReference type="InterPro" id="IPR009057">
    <property type="entry name" value="Homeodomain-like_sf"/>
</dbReference>
<keyword evidence="4" id="KW-0732">Signal</keyword>
<evidence type="ECO:0000256" key="7">
    <source>
        <dbReference type="ARBA" id="ARBA00023163"/>
    </source>
</evidence>
<evidence type="ECO:0000256" key="6">
    <source>
        <dbReference type="ARBA" id="ARBA00023125"/>
    </source>
</evidence>
<dbReference type="GO" id="GO:0003700">
    <property type="term" value="F:DNA-binding transcription factor activity"/>
    <property type="evidence" value="ECO:0007669"/>
    <property type="project" value="InterPro"/>
</dbReference>
<comment type="similarity">
    <text evidence="2">Belongs to the bacterial solute-binding protein 8 family.</text>
</comment>
<dbReference type="InterPro" id="IPR051313">
    <property type="entry name" value="Bact_iron-sidero_bind"/>
</dbReference>
<dbReference type="PROSITE" id="PS50983">
    <property type="entry name" value="FE_B12_PBP"/>
    <property type="match status" value="1"/>
</dbReference>
<feature type="domain" description="HTH araC/xylS-type" evidence="9">
    <location>
        <begin position="176"/>
        <end position="274"/>
    </location>
</feature>
<evidence type="ECO:0000256" key="4">
    <source>
        <dbReference type="ARBA" id="ARBA00022729"/>
    </source>
</evidence>
<dbReference type="PROSITE" id="PS01124">
    <property type="entry name" value="HTH_ARAC_FAMILY_2"/>
    <property type="match status" value="1"/>
</dbReference>
<dbReference type="RefSeq" id="WP_076331248.1">
    <property type="nucleotide sequence ID" value="NZ_MRTJ01000001.1"/>
</dbReference>
<feature type="region of interest" description="Disordered" evidence="8">
    <location>
        <begin position="356"/>
        <end position="387"/>
    </location>
</feature>
<dbReference type="InterPro" id="IPR018062">
    <property type="entry name" value="HTH_AraC-typ_CS"/>
</dbReference>
<comment type="subcellular location">
    <subcellularLocation>
        <location evidence="1">Cell envelope</location>
    </subcellularLocation>
</comment>
<dbReference type="GO" id="GO:0043565">
    <property type="term" value="F:sequence-specific DNA binding"/>
    <property type="evidence" value="ECO:0007669"/>
    <property type="project" value="InterPro"/>
</dbReference>
<keyword evidence="6" id="KW-0238">DNA-binding</keyword>
<dbReference type="SUPFAM" id="SSF46689">
    <property type="entry name" value="Homeodomain-like"/>
    <property type="match status" value="2"/>
</dbReference>
<evidence type="ECO:0000256" key="2">
    <source>
        <dbReference type="ARBA" id="ARBA00008814"/>
    </source>
</evidence>
<dbReference type="EMBL" id="MRTJ01000001">
    <property type="protein sequence ID" value="OMF18076.1"/>
    <property type="molecule type" value="Genomic_DNA"/>
</dbReference>
<dbReference type="Proteomes" id="UP000187134">
    <property type="component" value="Unassembled WGS sequence"/>
</dbReference>
<evidence type="ECO:0000313" key="11">
    <source>
        <dbReference type="EMBL" id="OMF18076.1"/>
    </source>
</evidence>
<dbReference type="SUPFAM" id="SSF53807">
    <property type="entry name" value="Helical backbone' metal receptor"/>
    <property type="match status" value="1"/>
</dbReference>
<evidence type="ECO:0000313" key="12">
    <source>
        <dbReference type="Proteomes" id="UP000187134"/>
    </source>
</evidence>
<comment type="caution">
    <text evidence="11">The sequence shown here is derived from an EMBL/GenBank/DDBJ whole genome shotgun (WGS) entry which is preliminary data.</text>
</comment>
<evidence type="ECO:0000256" key="3">
    <source>
        <dbReference type="ARBA" id="ARBA00022448"/>
    </source>
</evidence>
<dbReference type="Pfam" id="PF01497">
    <property type="entry name" value="Peripla_BP_2"/>
    <property type="match status" value="1"/>
</dbReference>
<feature type="domain" description="Fe/B12 periplasmic-binding" evidence="10">
    <location>
        <begin position="403"/>
        <end position="672"/>
    </location>
</feature>
<evidence type="ECO:0000256" key="1">
    <source>
        <dbReference type="ARBA" id="ARBA00004196"/>
    </source>
</evidence>
<dbReference type="PANTHER" id="PTHR30532">
    <property type="entry name" value="IRON III DICITRATE-BINDING PERIPLASMIC PROTEIN"/>
    <property type="match status" value="1"/>
</dbReference>
<keyword evidence="7" id="KW-0804">Transcription</keyword>
<protein>
    <submittedName>
        <fullName evidence="11">AraC family transcriptional regulator</fullName>
    </submittedName>
</protein>
<dbReference type="GO" id="GO:0030288">
    <property type="term" value="C:outer membrane-bounded periplasmic space"/>
    <property type="evidence" value="ECO:0007669"/>
    <property type="project" value="TreeGrafter"/>
</dbReference>
<accession>A0A1R1C7G8</accession>
<dbReference type="PANTHER" id="PTHR30532:SF26">
    <property type="entry name" value="IRON(3+)-HYDROXAMATE-BINDING PROTEIN FHUD"/>
    <property type="match status" value="1"/>
</dbReference>
<gene>
    <name evidence="11" type="ORF">BK131_02805</name>
</gene>
<dbReference type="Gene3D" id="3.40.50.1980">
    <property type="entry name" value="Nitrogenase molybdenum iron protein domain"/>
    <property type="match status" value="2"/>
</dbReference>